<dbReference type="Proteomes" id="UP000235786">
    <property type="component" value="Unassembled WGS sequence"/>
</dbReference>
<keyword evidence="11" id="KW-1185">Reference proteome</keyword>
<keyword evidence="6" id="KW-0624">Polysaccharide degradation</keyword>
<evidence type="ECO:0000256" key="6">
    <source>
        <dbReference type="ARBA" id="ARBA00023326"/>
    </source>
</evidence>
<protein>
    <submittedName>
        <fullName evidence="10">Glycoside hydrolase family 18 protein</fullName>
    </submittedName>
</protein>
<evidence type="ECO:0000259" key="9">
    <source>
        <dbReference type="PROSITE" id="PS51910"/>
    </source>
</evidence>
<dbReference type="InterPro" id="IPR017853">
    <property type="entry name" value="GH"/>
</dbReference>
<dbReference type="SUPFAM" id="SSF51445">
    <property type="entry name" value="(Trans)glycosidases"/>
    <property type="match status" value="1"/>
</dbReference>
<dbReference type="Pfam" id="PF00704">
    <property type="entry name" value="Glyco_hydro_18"/>
    <property type="match status" value="1"/>
</dbReference>
<dbReference type="GO" id="GO:0006032">
    <property type="term" value="P:chitin catabolic process"/>
    <property type="evidence" value="ECO:0007669"/>
    <property type="project" value="UniProtKB-KW"/>
</dbReference>
<dbReference type="InterPro" id="IPR001579">
    <property type="entry name" value="Glyco_hydro_18_chit_AS"/>
</dbReference>
<keyword evidence="2 7" id="KW-0378">Hydrolase</keyword>
<sequence>MSKNEVRTSNTGFELPSLAPRLVMYVQTFTTADNQPLSLLPLLKHDTKVTHVILAAIHLLTEPGNITLNDDSFDASRYDTVWEELQTLQDNGIKVMALLGGAAAGSYARLNGTDAEFTAYYTPLLTILKEYNFDGLDIDIEEHVPISVPLRLLNALYRDMGPSFILTMAPLASALSDEDDFNLSGFSYFALEKLALAPNGNTSLVSWYNAMFYGGFARNTEFYRSCVDAGWEASRVVLGVLDCPDDGQANGFLNFTTLESTIGGLRALYGEFGGVAGWEYHDAGRTDGWREPWEWVKRIGDALFVEPDHHL</sequence>
<keyword evidence="5 7" id="KW-0326">Glycosidase</keyword>
<accession>A0A2J6RZ69</accession>
<feature type="domain" description="GH18" evidence="9">
    <location>
        <begin position="20"/>
        <end position="306"/>
    </location>
</feature>
<evidence type="ECO:0000256" key="1">
    <source>
        <dbReference type="ARBA" id="ARBA00000822"/>
    </source>
</evidence>
<evidence type="ECO:0000256" key="7">
    <source>
        <dbReference type="RuleBase" id="RU000489"/>
    </source>
</evidence>
<evidence type="ECO:0000256" key="5">
    <source>
        <dbReference type="ARBA" id="ARBA00023295"/>
    </source>
</evidence>
<reference evidence="10 11" key="1">
    <citation type="submission" date="2016-04" db="EMBL/GenBank/DDBJ databases">
        <title>A degradative enzymes factory behind the ericoid mycorrhizal symbiosis.</title>
        <authorList>
            <consortium name="DOE Joint Genome Institute"/>
            <person name="Martino E."/>
            <person name="Morin E."/>
            <person name="Grelet G."/>
            <person name="Kuo A."/>
            <person name="Kohler A."/>
            <person name="Daghino S."/>
            <person name="Barry K."/>
            <person name="Choi C."/>
            <person name="Cichocki N."/>
            <person name="Clum A."/>
            <person name="Copeland A."/>
            <person name="Hainaut M."/>
            <person name="Haridas S."/>
            <person name="Labutti K."/>
            <person name="Lindquist E."/>
            <person name="Lipzen A."/>
            <person name="Khouja H.-R."/>
            <person name="Murat C."/>
            <person name="Ohm R."/>
            <person name="Olson A."/>
            <person name="Spatafora J."/>
            <person name="Veneault-Fourrey C."/>
            <person name="Henrissat B."/>
            <person name="Grigoriev I."/>
            <person name="Martin F."/>
            <person name="Perotto S."/>
        </authorList>
    </citation>
    <scope>NUCLEOTIDE SEQUENCE [LARGE SCALE GENOMIC DNA]</scope>
    <source>
        <strain evidence="10 11">F</strain>
    </source>
</reference>
<comment type="similarity">
    <text evidence="8">Belongs to the glycosyl hydrolase 18 family.</text>
</comment>
<dbReference type="Gene3D" id="3.20.20.80">
    <property type="entry name" value="Glycosidases"/>
    <property type="match status" value="1"/>
</dbReference>
<evidence type="ECO:0000313" key="11">
    <source>
        <dbReference type="Proteomes" id="UP000235786"/>
    </source>
</evidence>
<dbReference type="GO" id="GO:0008843">
    <property type="term" value="F:endochitinase activity"/>
    <property type="evidence" value="ECO:0007669"/>
    <property type="project" value="UniProtKB-EC"/>
</dbReference>
<dbReference type="PROSITE" id="PS51910">
    <property type="entry name" value="GH18_2"/>
    <property type="match status" value="1"/>
</dbReference>
<dbReference type="InterPro" id="IPR001223">
    <property type="entry name" value="Glyco_hydro18_cat"/>
</dbReference>
<comment type="catalytic activity">
    <reaction evidence="1">
        <text>Random endo-hydrolysis of N-acetyl-beta-D-glucosaminide (1-&gt;4)-beta-linkages in chitin and chitodextrins.</text>
        <dbReference type="EC" id="3.2.1.14"/>
    </reaction>
</comment>
<evidence type="ECO:0000313" key="10">
    <source>
        <dbReference type="EMBL" id="PMD43813.1"/>
    </source>
</evidence>
<dbReference type="PROSITE" id="PS01095">
    <property type="entry name" value="GH18_1"/>
    <property type="match status" value="1"/>
</dbReference>
<organism evidence="10 11">
    <name type="scientific">Hyaloscypha variabilis (strain UAMH 11265 / GT02V1 / F)</name>
    <name type="common">Meliniomyces variabilis</name>
    <dbReference type="NCBI Taxonomy" id="1149755"/>
    <lineage>
        <taxon>Eukaryota</taxon>
        <taxon>Fungi</taxon>
        <taxon>Dikarya</taxon>
        <taxon>Ascomycota</taxon>
        <taxon>Pezizomycotina</taxon>
        <taxon>Leotiomycetes</taxon>
        <taxon>Helotiales</taxon>
        <taxon>Hyaloscyphaceae</taxon>
        <taxon>Hyaloscypha</taxon>
        <taxon>Hyaloscypha variabilis</taxon>
    </lineage>
</organism>
<gene>
    <name evidence="10" type="ORF">L207DRAFT_542917</name>
</gene>
<name>A0A2J6RZ69_HYAVF</name>
<evidence type="ECO:0000256" key="2">
    <source>
        <dbReference type="ARBA" id="ARBA00022801"/>
    </source>
</evidence>
<evidence type="ECO:0000256" key="3">
    <source>
        <dbReference type="ARBA" id="ARBA00023024"/>
    </source>
</evidence>
<keyword evidence="4" id="KW-0119">Carbohydrate metabolism</keyword>
<dbReference type="AlphaFoldDB" id="A0A2J6RZ69"/>
<evidence type="ECO:0000256" key="8">
    <source>
        <dbReference type="RuleBase" id="RU004453"/>
    </source>
</evidence>
<dbReference type="OrthoDB" id="3012298at2759"/>
<proteinExistence type="inferred from homology"/>
<keyword evidence="3" id="KW-0146">Chitin degradation</keyword>
<evidence type="ECO:0000256" key="4">
    <source>
        <dbReference type="ARBA" id="ARBA00023277"/>
    </source>
</evidence>
<dbReference type="EMBL" id="KZ613942">
    <property type="protein sequence ID" value="PMD43813.1"/>
    <property type="molecule type" value="Genomic_DNA"/>
</dbReference>
<dbReference type="GO" id="GO:0000272">
    <property type="term" value="P:polysaccharide catabolic process"/>
    <property type="evidence" value="ECO:0007669"/>
    <property type="project" value="UniProtKB-KW"/>
</dbReference>